<organism evidence="1 2">
    <name type="scientific">Racocetra persica</name>
    <dbReference type="NCBI Taxonomy" id="160502"/>
    <lineage>
        <taxon>Eukaryota</taxon>
        <taxon>Fungi</taxon>
        <taxon>Fungi incertae sedis</taxon>
        <taxon>Mucoromycota</taxon>
        <taxon>Glomeromycotina</taxon>
        <taxon>Glomeromycetes</taxon>
        <taxon>Diversisporales</taxon>
        <taxon>Gigasporaceae</taxon>
        <taxon>Racocetra</taxon>
    </lineage>
</organism>
<accession>A0ACA9RF20</accession>
<dbReference type="EMBL" id="CAJVQC010051065">
    <property type="protein sequence ID" value="CAG8789877.1"/>
    <property type="molecule type" value="Genomic_DNA"/>
</dbReference>
<protein>
    <submittedName>
        <fullName evidence="1">36243_t:CDS:1</fullName>
    </submittedName>
</protein>
<reference evidence="1" key="1">
    <citation type="submission" date="2021-06" db="EMBL/GenBank/DDBJ databases">
        <authorList>
            <person name="Kallberg Y."/>
            <person name="Tangrot J."/>
            <person name="Rosling A."/>
        </authorList>
    </citation>
    <scope>NUCLEOTIDE SEQUENCE</scope>
    <source>
        <strain evidence="1">MA461A</strain>
    </source>
</reference>
<evidence type="ECO:0000313" key="1">
    <source>
        <dbReference type="EMBL" id="CAG8789877.1"/>
    </source>
</evidence>
<comment type="caution">
    <text evidence="1">The sequence shown here is derived from an EMBL/GenBank/DDBJ whole genome shotgun (WGS) entry which is preliminary data.</text>
</comment>
<sequence length="39" mass="4506">RQLKSNKAEDRINNEYLIGQPKGALTILDEYDKFNIALL</sequence>
<feature type="non-terminal residue" evidence="1">
    <location>
        <position position="1"/>
    </location>
</feature>
<evidence type="ECO:0000313" key="2">
    <source>
        <dbReference type="Proteomes" id="UP000789920"/>
    </source>
</evidence>
<name>A0ACA9RF20_9GLOM</name>
<keyword evidence="2" id="KW-1185">Reference proteome</keyword>
<proteinExistence type="predicted"/>
<dbReference type="Proteomes" id="UP000789920">
    <property type="component" value="Unassembled WGS sequence"/>
</dbReference>
<gene>
    <name evidence="1" type="ORF">RPERSI_LOCUS18949</name>
</gene>